<dbReference type="EMBL" id="AMZH03002600">
    <property type="protein sequence ID" value="RRT75040.1"/>
    <property type="molecule type" value="Genomic_DNA"/>
</dbReference>
<dbReference type="Proteomes" id="UP000287651">
    <property type="component" value="Unassembled WGS sequence"/>
</dbReference>
<gene>
    <name evidence="1" type="ORF">B296_00011043</name>
</gene>
<name>A0A427AFQ1_ENSVE</name>
<proteinExistence type="predicted"/>
<evidence type="ECO:0000313" key="1">
    <source>
        <dbReference type="EMBL" id="RRT75040.1"/>
    </source>
</evidence>
<sequence length="69" mass="7981">MVLKTKGVSRHMHLILKKHLTEGLRYDQSGWRVGFLQCLYLLRELDKSEDKVDVGREMGHKGGECRGKL</sequence>
<dbReference type="AlphaFoldDB" id="A0A427AFQ1"/>
<reference evidence="1 2" key="1">
    <citation type="journal article" date="2014" name="Agronomy (Basel)">
        <title>A Draft Genome Sequence for Ensete ventricosum, the Drought-Tolerant Tree Against Hunger.</title>
        <authorList>
            <person name="Harrison J."/>
            <person name="Moore K.A."/>
            <person name="Paszkiewicz K."/>
            <person name="Jones T."/>
            <person name="Grant M."/>
            <person name="Ambacheew D."/>
            <person name="Muzemil S."/>
            <person name="Studholme D.J."/>
        </authorList>
    </citation>
    <scope>NUCLEOTIDE SEQUENCE [LARGE SCALE GENOMIC DNA]</scope>
</reference>
<organism evidence="1 2">
    <name type="scientific">Ensete ventricosum</name>
    <name type="common">Abyssinian banana</name>
    <name type="synonym">Musa ensete</name>
    <dbReference type="NCBI Taxonomy" id="4639"/>
    <lineage>
        <taxon>Eukaryota</taxon>
        <taxon>Viridiplantae</taxon>
        <taxon>Streptophyta</taxon>
        <taxon>Embryophyta</taxon>
        <taxon>Tracheophyta</taxon>
        <taxon>Spermatophyta</taxon>
        <taxon>Magnoliopsida</taxon>
        <taxon>Liliopsida</taxon>
        <taxon>Zingiberales</taxon>
        <taxon>Musaceae</taxon>
        <taxon>Ensete</taxon>
    </lineage>
</organism>
<protein>
    <submittedName>
        <fullName evidence="1">Uncharacterized protein</fullName>
    </submittedName>
</protein>
<comment type="caution">
    <text evidence="1">The sequence shown here is derived from an EMBL/GenBank/DDBJ whole genome shotgun (WGS) entry which is preliminary data.</text>
</comment>
<accession>A0A427AFQ1</accession>
<evidence type="ECO:0000313" key="2">
    <source>
        <dbReference type="Proteomes" id="UP000287651"/>
    </source>
</evidence>